<dbReference type="AlphaFoldDB" id="A0A411Z7M3"/>
<accession>A0A411Z7M3</accession>
<organism evidence="1 2">
    <name type="scientific">Pseudotabrizicola alkalilacus</name>
    <dbReference type="NCBI Taxonomy" id="2305252"/>
    <lineage>
        <taxon>Bacteria</taxon>
        <taxon>Pseudomonadati</taxon>
        <taxon>Pseudomonadota</taxon>
        <taxon>Alphaproteobacteria</taxon>
        <taxon>Rhodobacterales</taxon>
        <taxon>Paracoccaceae</taxon>
        <taxon>Pseudotabrizicola</taxon>
    </lineage>
</organism>
<dbReference type="Proteomes" id="UP000284547">
    <property type="component" value="Unassembled WGS sequence"/>
</dbReference>
<keyword evidence="2" id="KW-1185">Reference proteome</keyword>
<comment type="caution">
    <text evidence="1">The sequence shown here is derived from an EMBL/GenBank/DDBJ whole genome shotgun (WGS) entry which is preliminary data.</text>
</comment>
<gene>
    <name evidence="1" type="ORF">D1012_02785</name>
</gene>
<sequence length="286" mass="32232">MWHPNQIVSLKKMLQLPPDTIHALGFISGCRAEWRLWVQLLQGRANLQIAPLVIPKQTCAHFLKSCEVLEKAAKVLRLKASEAAARRAFDESLDLLALPIGYDAHRLSRVVNLAEQLLQVFSDEILGGHLLSLDSRHAAFFDMAAPFGQSVEDSFPSAEFDISEAAKCRAVGRWTACVMHLMRVLEVGLAALARHYDVAVDSNWNKTLNEIETRTREVGKRSHGAEAEQWAAEAATHLRFIKNAWRNQAMHPRQTYDEERAVAIFESARSFMQHLSEKLSEDDLLV</sequence>
<evidence type="ECO:0000313" key="2">
    <source>
        <dbReference type="Proteomes" id="UP000284547"/>
    </source>
</evidence>
<reference evidence="1 2" key="1">
    <citation type="submission" date="2018-08" db="EMBL/GenBank/DDBJ databases">
        <title>Flavobacterium tibetense sp. nov., isolated from a wetland YonghuCo on Tibetan Plateau.</title>
        <authorList>
            <person name="Phurbu D."/>
            <person name="Lu H."/>
            <person name="Xing P."/>
        </authorList>
    </citation>
    <scope>NUCLEOTIDE SEQUENCE [LARGE SCALE GENOMIC DNA]</scope>
    <source>
        <strain evidence="1 2">DJC</strain>
    </source>
</reference>
<evidence type="ECO:0000313" key="1">
    <source>
        <dbReference type="EMBL" id="RGP39054.1"/>
    </source>
</evidence>
<dbReference type="OrthoDB" id="7569346at2"/>
<protein>
    <submittedName>
        <fullName evidence="1">Uncharacterized protein</fullName>
    </submittedName>
</protein>
<dbReference type="RefSeq" id="WP_118149777.1">
    <property type="nucleotide sequence ID" value="NZ_QWEY01000001.1"/>
</dbReference>
<name>A0A411Z7M3_9RHOB</name>
<proteinExistence type="predicted"/>
<dbReference type="EMBL" id="QWEY01000001">
    <property type="protein sequence ID" value="RGP39054.1"/>
    <property type="molecule type" value="Genomic_DNA"/>
</dbReference>